<dbReference type="Pfam" id="PF25839">
    <property type="entry name" value="Apionate_lact_C"/>
    <property type="match status" value="1"/>
</dbReference>
<evidence type="ECO:0000313" key="3">
    <source>
        <dbReference type="Proteomes" id="UP000185511"/>
    </source>
</evidence>
<dbReference type="Proteomes" id="UP000185511">
    <property type="component" value="Chromosome"/>
</dbReference>
<evidence type="ECO:0000313" key="2">
    <source>
        <dbReference type="EMBL" id="APU16409.1"/>
    </source>
</evidence>
<dbReference type="SUPFAM" id="SSF51445">
    <property type="entry name" value="(Trans)glycosidases"/>
    <property type="match status" value="1"/>
</dbReference>
<gene>
    <name evidence="2" type="ORF">UA74_21935</name>
</gene>
<keyword evidence="3" id="KW-1185">Reference proteome</keyword>
<evidence type="ECO:0000259" key="1">
    <source>
        <dbReference type="Pfam" id="PF25839"/>
    </source>
</evidence>
<sequence length="488" mass="53400">MSANNALPPIPVRVDWDDVTRVSRTTLTTHAWAAPPLRRSSPISERAFAALRDLRADKARFLSFWTHPHLGVPALHAPTETGTSWDFAHLDPLLADFMTAAEGRPVVANLAAIPSWMFQDSAPELGTDPDATIWDYEQGGPPRDESLTEIADYFERIARWYIDGGFTDERGRRHVSDHDYRFAYWEVLCEPDVGHAWEPAAYTRLYDLVVQRLRGLDPDMRFVGLSLSPITRNADYFWHFLDPANHAPGISVDAVSHHFYASPALGNAVGTEGNAPFDTWPATFFAQADGFLDKVELVESIKRRLSPHTETHINEIGSFAPDVMAAEPDIPEEYWALGGAVIAYLWSRLADLGIELVGAAEFLGYPTVIPGVSLVDWKTGEPNARYRVLQLLLDQFGPGDRLVTTSAGSELAPEPPVHAQGFQTGSGRRILLVNRSTESVTVDLADAGRPERVTVVDTGTGDGPARTSVTEGSVVVLGPCATAVVALA</sequence>
<dbReference type="EMBL" id="CP016076">
    <property type="protein sequence ID" value="APU16409.1"/>
    <property type="molecule type" value="Genomic_DNA"/>
</dbReference>
<protein>
    <recommendedName>
        <fullName evidence="1">D-apionate lactonase C-terminal domain-containing protein</fullName>
    </recommendedName>
</protein>
<proteinExistence type="predicted"/>
<organism evidence="2 3">
    <name type="scientific">Actinoalloteichus fjordicus</name>
    <dbReference type="NCBI Taxonomy" id="1612552"/>
    <lineage>
        <taxon>Bacteria</taxon>
        <taxon>Bacillati</taxon>
        <taxon>Actinomycetota</taxon>
        <taxon>Actinomycetes</taxon>
        <taxon>Pseudonocardiales</taxon>
        <taxon>Pseudonocardiaceae</taxon>
        <taxon>Actinoalloteichus</taxon>
    </lineage>
</organism>
<dbReference type="AlphaFoldDB" id="A0AAC9LHH8"/>
<dbReference type="InterPro" id="IPR058789">
    <property type="entry name" value="ApnL_C"/>
</dbReference>
<dbReference type="RefSeq" id="WP_075741941.1">
    <property type="nucleotide sequence ID" value="NZ_CP016076.1"/>
</dbReference>
<accession>A0AAC9LHH8</accession>
<dbReference type="Gene3D" id="3.20.20.80">
    <property type="entry name" value="Glycosidases"/>
    <property type="match status" value="1"/>
</dbReference>
<dbReference type="InterPro" id="IPR017853">
    <property type="entry name" value="GH"/>
</dbReference>
<reference evidence="3" key="1">
    <citation type="submission" date="2016-06" db="EMBL/GenBank/DDBJ databases">
        <title>Complete genome sequence of Actinoalloteichus fjordicus DSM 46855 (=ADI127-17), type strain of the new species Actinoalloteichus fjordicus.</title>
        <authorList>
            <person name="Ruckert C."/>
            <person name="Nouioui I."/>
            <person name="Willmese J."/>
            <person name="van Wezel G."/>
            <person name="Klenk H.-P."/>
            <person name="Kalinowski J."/>
            <person name="Zotchev S.B."/>
        </authorList>
    </citation>
    <scope>NUCLEOTIDE SEQUENCE [LARGE SCALE GENOMIC DNA]</scope>
    <source>
        <strain evidence="3">ADI127-7</strain>
    </source>
</reference>
<name>A0AAC9LHH8_9PSEU</name>
<feature type="domain" description="D-apionate lactonase C-terminal" evidence="1">
    <location>
        <begin position="417"/>
        <end position="485"/>
    </location>
</feature>
<dbReference type="KEGG" id="acad:UA74_21935"/>